<feature type="compositionally biased region" description="Basic residues" evidence="1">
    <location>
        <begin position="120"/>
        <end position="132"/>
    </location>
</feature>
<feature type="non-terminal residue" evidence="2">
    <location>
        <position position="1"/>
    </location>
</feature>
<gene>
    <name evidence="2" type="ORF">AVDCRST_MAG91-497</name>
</gene>
<organism evidence="2">
    <name type="scientific">uncultured Sphingomonadaceae bacterium</name>
    <dbReference type="NCBI Taxonomy" id="169976"/>
    <lineage>
        <taxon>Bacteria</taxon>
        <taxon>Pseudomonadati</taxon>
        <taxon>Pseudomonadota</taxon>
        <taxon>Alphaproteobacteria</taxon>
        <taxon>Sphingomonadales</taxon>
        <taxon>Sphingomonadaceae</taxon>
        <taxon>environmental samples</taxon>
    </lineage>
</organism>
<feature type="compositionally biased region" description="Basic residues" evidence="1">
    <location>
        <begin position="98"/>
        <end position="113"/>
    </location>
</feature>
<reference evidence="2" key="1">
    <citation type="submission" date="2020-02" db="EMBL/GenBank/DDBJ databases">
        <authorList>
            <person name="Meier V. D."/>
        </authorList>
    </citation>
    <scope>NUCLEOTIDE SEQUENCE</scope>
    <source>
        <strain evidence="2">AVDCRST_MAG91</strain>
    </source>
</reference>
<protein>
    <submittedName>
        <fullName evidence="2">Uncharacterized protein</fullName>
    </submittedName>
</protein>
<dbReference type="EMBL" id="CADCVX010000111">
    <property type="protein sequence ID" value="CAA9490104.1"/>
    <property type="molecule type" value="Genomic_DNA"/>
</dbReference>
<name>A0A6J4S5I9_9SPHN</name>
<dbReference type="AlphaFoldDB" id="A0A6J4S5I9"/>
<evidence type="ECO:0000256" key="1">
    <source>
        <dbReference type="SAM" id="MobiDB-lite"/>
    </source>
</evidence>
<feature type="non-terminal residue" evidence="2">
    <location>
        <position position="197"/>
    </location>
</feature>
<accession>A0A6J4S5I9</accession>
<feature type="compositionally biased region" description="Basic residues" evidence="1">
    <location>
        <begin position="14"/>
        <end position="53"/>
    </location>
</feature>
<sequence length="197" mass="23156">ENRFPSLRDRVRRVGRRSNAVRRRRRRGGRARSRPVRRYARGYRVRVSARGRSARGAGAVPLDPRSAFRRERDRRPPHPAATRVDHARAVQPVPRGVSRFHRRHLRRPARALRQRGPPGRPRRAPRKQRRGRDHGDPARRASGQRRMDRRADPRRVQGEQSFRERGEPWPGSAGGFRQLHQETRLRRADCLHEVARL</sequence>
<feature type="compositionally biased region" description="Basic and acidic residues" evidence="1">
    <location>
        <begin position="66"/>
        <end position="76"/>
    </location>
</feature>
<feature type="region of interest" description="Disordered" evidence="1">
    <location>
        <begin position="14"/>
        <end position="180"/>
    </location>
</feature>
<proteinExistence type="predicted"/>
<feature type="compositionally biased region" description="Basic and acidic residues" evidence="1">
    <location>
        <begin position="133"/>
        <end position="167"/>
    </location>
</feature>
<evidence type="ECO:0000313" key="2">
    <source>
        <dbReference type="EMBL" id="CAA9490104.1"/>
    </source>
</evidence>